<sequence length="110" mass="11764">MLTPDLPPVVDVPDLTFPPQGRHSDESKRAAERNGDKETPTSAPTPPRSSAAWRRDGRPPARDRSPRVAAPTAGAAGMISRTPRVVHRHGETQGESSHTRRGDGHHAVAG</sequence>
<evidence type="ECO:0000313" key="3">
    <source>
        <dbReference type="Proteomes" id="UP000301309"/>
    </source>
</evidence>
<dbReference type="AlphaFoldDB" id="A0A4D4KVJ7"/>
<feature type="compositionally biased region" description="Basic and acidic residues" evidence="1">
    <location>
        <begin position="53"/>
        <end position="66"/>
    </location>
</feature>
<keyword evidence="3" id="KW-1185">Reference proteome</keyword>
<feature type="compositionally biased region" description="Low complexity" evidence="1">
    <location>
        <begin position="1"/>
        <end position="19"/>
    </location>
</feature>
<feature type="region of interest" description="Disordered" evidence="1">
    <location>
        <begin position="1"/>
        <end position="110"/>
    </location>
</feature>
<name>A0A4D4KVJ7_STRVO</name>
<gene>
    <name evidence="2" type="ORF">SVIO_011600</name>
</gene>
<evidence type="ECO:0000313" key="2">
    <source>
        <dbReference type="EMBL" id="GDY50537.1"/>
    </source>
</evidence>
<feature type="compositionally biased region" description="Basic and acidic residues" evidence="1">
    <location>
        <begin position="88"/>
        <end position="110"/>
    </location>
</feature>
<feature type="compositionally biased region" description="Basic and acidic residues" evidence="1">
    <location>
        <begin position="22"/>
        <end position="39"/>
    </location>
</feature>
<protein>
    <submittedName>
        <fullName evidence="2">Uncharacterized protein</fullName>
    </submittedName>
</protein>
<reference evidence="2 3" key="1">
    <citation type="journal article" date="2020" name="Int. J. Syst. Evol. Microbiol.">
        <title>Reclassification of Streptomyces castelarensis and Streptomyces sporoclivatus as later heterotypic synonyms of Streptomyces antimycoticus.</title>
        <authorList>
            <person name="Komaki H."/>
            <person name="Tamura T."/>
        </authorList>
    </citation>
    <scope>NUCLEOTIDE SEQUENCE [LARGE SCALE GENOMIC DNA]</scope>
    <source>
        <strain evidence="2 3">NBRC 13459</strain>
    </source>
</reference>
<dbReference type="Proteomes" id="UP000301309">
    <property type="component" value="Unassembled WGS sequence"/>
</dbReference>
<dbReference type="EMBL" id="BJHW01000001">
    <property type="protein sequence ID" value="GDY50537.1"/>
    <property type="molecule type" value="Genomic_DNA"/>
</dbReference>
<comment type="caution">
    <text evidence="2">The sequence shown here is derived from an EMBL/GenBank/DDBJ whole genome shotgun (WGS) entry which is preliminary data.</text>
</comment>
<organism evidence="2 3">
    <name type="scientific">Streptomyces violaceusniger</name>
    <dbReference type="NCBI Taxonomy" id="68280"/>
    <lineage>
        <taxon>Bacteria</taxon>
        <taxon>Bacillati</taxon>
        <taxon>Actinomycetota</taxon>
        <taxon>Actinomycetes</taxon>
        <taxon>Kitasatosporales</taxon>
        <taxon>Streptomycetaceae</taxon>
        <taxon>Streptomyces</taxon>
        <taxon>Streptomyces violaceusniger group</taxon>
    </lineage>
</organism>
<proteinExistence type="predicted"/>
<accession>A0A4D4KVJ7</accession>
<evidence type="ECO:0000256" key="1">
    <source>
        <dbReference type="SAM" id="MobiDB-lite"/>
    </source>
</evidence>